<dbReference type="PANTHER" id="PTHR30033:SF1">
    <property type="entry name" value="FLAGELLAR HOOK-ASSOCIATED PROTEIN 1"/>
    <property type="match status" value="1"/>
</dbReference>
<evidence type="ECO:0000259" key="7">
    <source>
        <dbReference type="Pfam" id="PF06429"/>
    </source>
</evidence>
<dbReference type="GeneID" id="50535219"/>
<dbReference type="Pfam" id="PF06429">
    <property type="entry name" value="Flg_bbr_C"/>
    <property type="match status" value="1"/>
</dbReference>
<evidence type="ECO:0000256" key="2">
    <source>
        <dbReference type="ARBA" id="ARBA00004613"/>
    </source>
</evidence>
<dbReference type="GO" id="GO:0005198">
    <property type="term" value="F:structural molecule activity"/>
    <property type="evidence" value="ECO:0007669"/>
    <property type="project" value="InterPro"/>
</dbReference>
<evidence type="ECO:0000256" key="4">
    <source>
        <dbReference type="ARBA" id="ARBA00016244"/>
    </source>
</evidence>
<reference evidence="9 10" key="1">
    <citation type="submission" date="2015-08" db="EMBL/GenBank/DDBJ databases">
        <title>Antibacterial properties of a collection of Vibrionaceae strains.</title>
        <authorList>
            <person name="Giubergia S."/>
        </authorList>
    </citation>
    <scope>NUCLEOTIDE SEQUENCE [LARGE SCALE GENOMIC DNA]</scope>
    <source>
        <strain evidence="9 10">S0821</strain>
    </source>
</reference>
<dbReference type="SUPFAM" id="SSF64518">
    <property type="entry name" value="Phase 1 flagellin"/>
    <property type="match status" value="1"/>
</dbReference>
<dbReference type="InterPro" id="IPR053927">
    <property type="entry name" value="FlgK_helical"/>
</dbReference>
<sequence length="456" mass="48215">MSMYNIALSGAMANQVAMNVTAQNTANINSAGYSRKVVDQSAVIYGNAGPNSAGSGVSVTSIRRVSDQAAVERLRSANTELQHHLAFMSGMKNIESVLGMEGLNVSLGLNDFFAALEESTLSPESLVYRTQVLANAKSLSARFNGTMNQLSNHLNTAIQQQSTTLTQVNSQLQNVATLNEQIRLASAKGHDISAYQDALDTELSLVSQSMGINVLYNQDGTVELATQSGQPLVVGSHVAQLSVDTSSGDKYSTEITVRFNGESFAFKDPKGGELGAIDTLKNEQYLPIMAQLNDMAAGFADAVNALLMTGTDLNGNPGQPLFTYDPANPASTLSVSNITAAELAFSSNGSVGNADIATELAKLANQPIDINGEQVNIYDVYAQMLGTVGVVSQKAQGDYKAAMIGLTEAQSARDSISAVSSNEEAANLMMYMNAYSANMKVIATANQMFDTVLNSF</sequence>
<gene>
    <name evidence="9" type="ORF">AMR76_13865</name>
</gene>
<proteinExistence type="inferred from homology"/>
<evidence type="ECO:0000256" key="6">
    <source>
        <dbReference type="ARBA" id="ARBA00023143"/>
    </source>
</evidence>
<dbReference type="FunCoup" id="A0A0Q2N1C2">
    <property type="interactions" value="112"/>
</dbReference>
<feature type="domain" description="Flagellar hook-associated protein FlgK helical" evidence="8">
    <location>
        <begin position="91"/>
        <end position="322"/>
    </location>
</feature>
<evidence type="ECO:0000259" key="8">
    <source>
        <dbReference type="Pfam" id="PF22638"/>
    </source>
</evidence>
<keyword evidence="9" id="KW-0966">Cell projection</keyword>
<evidence type="ECO:0000313" key="9">
    <source>
        <dbReference type="EMBL" id="KQH85583.1"/>
    </source>
</evidence>
<evidence type="ECO:0000256" key="1">
    <source>
        <dbReference type="ARBA" id="ARBA00004365"/>
    </source>
</evidence>
<keyword evidence="9" id="KW-0969">Cilium</keyword>
<dbReference type="Pfam" id="PF22638">
    <property type="entry name" value="FlgK_D1"/>
    <property type="match status" value="1"/>
</dbReference>
<feature type="domain" description="Flagellar basal-body/hook protein C-terminal" evidence="7">
    <location>
        <begin position="415"/>
        <end position="454"/>
    </location>
</feature>
<dbReference type="EMBL" id="LKHS01000010">
    <property type="protein sequence ID" value="KQH85583.1"/>
    <property type="molecule type" value="Genomic_DNA"/>
</dbReference>
<dbReference type="PANTHER" id="PTHR30033">
    <property type="entry name" value="FLAGELLAR HOOK-ASSOCIATED PROTEIN 1"/>
    <property type="match status" value="1"/>
</dbReference>
<dbReference type="GO" id="GO:0044780">
    <property type="term" value="P:bacterial-type flagellum assembly"/>
    <property type="evidence" value="ECO:0007669"/>
    <property type="project" value="InterPro"/>
</dbReference>
<name>A0A0Q2N1C2_VIBFU</name>
<organism evidence="9 10">
    <name type="scientific">Vibrio furnissii</name>
    <dbReference type="NCBI Taxonomy" id="29494"/>
    <lineage>
        <taxon>Bacteria</taxon>
        <taxon>Pseudomonadati</taxon>
        <taxon>Pseudomonadota</taxon>
        <taxon>Gammaproteobacteria</taxon>
        <taxon>Vibrionales</taxon>
        <taxon>Vibrionaceae</taxon>
        <taxon>Vibrio</taxon>
    </lineage>
</organism>
<comment type="caution">
    <text evidence="9">The sequence shown here is derived from an EMBL/GenBank/DDBJ whole genome shotgun (WGS) entry which is preliminary data.</text>
</comment>
<evidence type="ECO:0000256" key="3">
    <source>
        <dbReference type="ARBA" id="ARBA00009677"/>
    </source>
</evidence>
<comment type="similarity">
    <text evidence="3">Belongs to the flagella basal body rod proteins family.</text>
</comment>
<protein>
    <recommendedName>
        <fullName evidence="4">Flagellar hook-associated protein 1</fullName>
    </recommendedName>
</protein>
<keyword evidence="6" id="KW-0975">Bacterial flagellum</keyword>
<keyword evidence="10" id="KW-1185">Reference proteome</keyword>
<comment type="subcellular location">
    <subcellularLocation>
        <location evidence="1">Bacterial flagellum</location>
    </subcellularLocation>
    <subcellularLocation>
        <location evidence="2">Secreted</location>
    </subcellularLocation>
</comment>
<dbReference type="GO" id="GO:0009424">
    <property type="term" value="C:bacterial-type flagellum hook"/>
    <property type="evidence" value="ECO:0007669"/>
    <property type="project" value="InterPro"/>
</dbReference>
<dbReference type="Proteomes" id="UP000051221">
    <property type="component" value="Unassembled WGS sequence"/>
</dbReference>
<dbReference type="RefSeq" id="WP_004726319.1">
    <property type="nucleotide sequence ID" value="NZ_CABLCD010000013.1"/>
</dbReference>
<dbReference type="InterPro" id="IPR002371">
    <property type="entry name" value="FlgK"/>
</dbReference>
<evidence type="ECO:0000256" key="5">
    <source>
        <dbReference type="ARBA" id="ARBA00022525"/>
    </source>
</evidence>
<dbReference type="OMA" id="MIQFQHA"/>
<keyword evidence="9" id="KW-0282">Flagellum</keyword>
<evidence type="ECO:0000313" key="10">
    <source>
        <dbReference type="Proteomes" id="UP000051221"/>
    </source>
</evidence>
<dbReference type="InParanoid" id="A0A0Q2N1C2"/>
<dbReference type="InterPro" id="IPR010930">
    <property type="entry name" value="Flg_bb/hook_C_dom"/>
</dbReference>
<dbReference type="OrthoDB" id="9802553at2"/>
<dbReference type="GO" id="GO:0005576">
    <property type="term" value="C:extracellular region"/>
    <property type="evidence" value="ECO:0007669"/>
    <property type="project" value="UniProtKB-SubCell"/>
</dbReference>
<dbReference type="NCBIfam" id="TIGR02492">
    <property type="entry name" value="flgK_ends"/>
    <property type="match status" value="1"/>
</dbReference>
<accession>A0A0Q2N1C2</accession>
<dbReference type="AlphaFoldDB" id="A0A0Q2N1C2"/>
<keyword evidence="5" id="KW-0964">Secreted</keyword>